<feature type="compositionally biased region" description="Low complexity" evidence="1">
    <location>
        <begin position="1111"/>
        <end position="1128"/>
    </location>
</feature>
<dbReference type="Proteomes" id="UP000822688">
    <property type="component" value="Chromosome 11"/>
</dbReference>
<feature type="compositionally biased region" description="Basic and acidic residues" evidence="1">
    <location>
        <begin position="1361"/>
        <end position="1387"/>
    </location>
</feature>
<dbReference type="PANTHER" id="PTHR35478:SF1">
    <property type="entry name" value="ZINC FINGER FYVE DOMAIN-CONTAINING PROTEIN 26"/>
    <property type="match status" value="1"/>
</dbReference>
<evidence type="ECO:0000313" key="4">
    <source>
        <dbReference type="Proteomes" id="UP000822688"/>
    </source>
</evidence>
<feature type="compositionally biased region" description="Polar residues" evidence="1">
    <location>
        <begin position="1397"/>
        <end position="1424"/>
    </location>
</feature>
<dbReference type="InterPro" id="IPR057946">
    <property type="entry name" value="TPR_ZFYVE26"/>
</dbReference>
<organism evidence="3 4">
    <name type="scientific">Ceratodon purpureus</name>
    <name type="common">Fire moss</name>
    <name type="synonym">Dicranum purpureum</name>
    <dbReference type="NCBI Taxonomy" id="3225"/>
    <lineage>
        <taxon>Eukaryota</taxon>
        <taxon>Viridiplantae</taxon>
        <taxon>Streptophyta</taxon>
        <taxon>Embryophyta</taxon>
        <taxon>Bryophyta</taxon>
        <taxon>Bryophytina</taxon>
        <taxon>Bryopsida</taxon>
        <taxon>Dicranidae</taxon>
        <taxon>Pseudoditrichales</taxon>
        <taxon>Ditrichaceae</taxon>
        <taxon>Ceratodon</taxon>
    </lineage>
</organism>
<feature type="region of interest" description="Disordered" evidence="1">
    <location>
        <begin position="156"/>
        <end position="177"/>
    </location>
</feature>
<sequence>MEGREDRLLGAVIANHLFLAQFELFRASVLTLSARSPALARDVYQTVIRKIWTLRGVVWSASVPSAAHMAWLCLQELHAMEEKLMDGGGVRGKAHEEGVQSEDDPWEAAAAAGGKEPGFKENQWQFYCRPVYDCIEFLLLLEFVKQCVVVEDGRSDAGDVAVSEEEGASSGGAEKVDNDRSVLDERLGLHLIGKIASVGLERLDRSIKFVTGHGSEGGDRDDRGNEDEGVGRAETSGSTGSDEAVEESFSEVDKKWLRHLTLGQPELLDALCQNIARQQHGGSNLHMDSQREVDPERVDDEPQEDSSRPDGAVLGSLERFELGSAIQREVQEAHLNQIMEDVKETQLLKAINHLRFLHEDFGIAESDCSGAIYSILKEAKSLAREQHDSVLQAIYECSLTSGSTLLPKLIESVQDDMLRGELDQSKASLQALYPPPLEQLHQRLLQLRLGSSSGSGSFSMTETSATRTCLRELYQYARVDGAHVLELAVKAALASVKDRQLQKVADLMTPFPRLQPLVAAMGWDLLAGHTKSRRKLMELLWNNKAKLTGFSHGRATDEVSCVEQLCDQLCYRLELAYFAARSIKGVEGQSVSTRIFVKGNRPKAENIEGPADPFVANLVLERLTLHSPVRVLFDLVPDIKRTEALELVKLQPTGTSAEAYRQRHLDLELLHMHYGLQAIVLALSSMEVSAENKSSIDKESKSTAIYLQQLREHLDAITSPVRRVWIMGIIVSLLHMDEISVQLPTTKDPFIFEPKDTNTEKGEKFTAIAFIQSILKILHQCMPGPSLELDSRGPSASRSGLSRKASTQSFSFPGRAAKKAWLKRLELLHQFVDDWNWRIGVLQRLSPSSQRPWQWREALAVLRAAPSTILYMCVQRNQYDLGQEAVHRFKLSPEEAASLQLAQWVDSAASSDSVDDTTSRVAKELSDDNLDFTTLQAPLAPLAAVLLCVDVAATSVRSVDMARRLLDRARGLLSQIQQTGQRGQGPEQRQEACMTIVAKRTVTRLNELLDQDKIGAPQLVLSGADMVSITGTDSSRQVFRQRALAILQQTIEDAFRGKRQFLSGKLHNLVKALADEEGEDSSTGPHAEKKSLLGPEHSLGLGLGLRPPRQGSRSSASSGGSGSTDFSGDNTFQVAAKGAMKRFLGPLSNKPMAYLSAFILYIATVGDIVDGVDTTHDFNFFTLIYERPNDLLTRLVFERGSADAAGKVAEIMGADLVHQVISACVPPVYPPRGGKGWACIPQLPTRVVQPATQRGDVHVVQTTAHDDDEPQLYPLQLDVVKHLATLSPVRAVLACVFGQSFFTRRASDPGLATSSDIVDADRSFFDFALEQSEKYPTLNRWIQLQAKLQSLADVSTSSHNLSERKADGRTSLKRPREPEVEDIHLPPDSDQGDEVPETSQWNMKSSAQNGQDVDSSISGETMTGQRTRSYSLMFDWENEAPYSEAVMRLMEEGKLVEALSVSDRWLRDGAPDQLLQLLIEKGEETGSEPGNQWQGNNSSHPYSSSWQYCIRLRNKTLAATLALKYLQRWDLDAAIDVLTMCSCHLSPDDSLYLEVVKKRDTLQQYGRIQRADNRFTQWQEVEALCQSDPEGLALRLAGKGAVSAALDVAESFKLSSDLRRELQGRQLVKLLTTDPISGGGPAGGLRFLNSLHHPEDALPVAMQAMELLPNLQSKQLLVHFFLKRRVGSLSEEEHARLDRLALGLRMLGALPLPWQQRCSALHEHPRLILETLLMGKQLRAASQLLQAFPSLKDDELVKIYAAKALAVSSTPLERRTSTSTVTPAVKPITRTITPTARSNFNSGLNTLQRRAFSWTTRDTGNKIINPDNSSRKRKIAGVLPPSHKAAWEALAGVPEERTPAGLTALEGYERPAPMTITEEWVLTGDPTKDGGVRNSHRYESAPSSILFKALLELCSSEAVACKAAVDICITQIKRYLSSEQLPRATFGESAERGFHAADAFVQALQHARDQLKKLTEKSEKLPSSPKAGDTNSSEALDSASAATTSAASPGSKTDGAKEAINLLDVLEEAEIWLNRVELLQTLFGNYVPASLDDIVDDSAAEQLRDRLIAEERYNLAVFMCTKCKVEPFPVWDAWGHALLRIEHYAQARVKFKKCLQLYSGDPAIVVRKIILAMEAGPPADVFGARSLYAHMARSVSTSSDDSLSADSYLNVLYVPSFNKPDRSRRSSEESADSHQTVNTQINGDESPPHSYLDETRYEECVYYLQEHARQDLMQFMFQHCRYTEACNLFFPYDSLPSAPLPSSYQSQAPSSSPQKPDPLATDYGTLDELCDLCVAFGVVPTLERVIAARSADANNPDSPVSQHTASALTRICTYFENHRHFNHLYRFQVLKKDYVAAGLCCIQLFLNSSNQEQALRHLEHAKVHFDEGLLARQQSGETTKGVTKASRGKLPSQKLTEDELIKFTSRVAIQIEVVRAFGDSEGPPWKHSLFGNPNDADTVKRRCDVAEKLVEKNFDLAFQIINEFFLTAVHIYAGVAAYLAERKKSNQLAELLRNIKGTIDDDDWDQVLGAAINVYANRHRERPTGLIDKLSSNHRKVLACVICGRLKSAFQIASRSENISDVQYVAHVARQTGSLAVEDLCKQWLASHSL</sequence>
<feature type="compositionally biased region" description="Polar residues" evidence="1">
    <location>
        <begin position="2193"/>
        <end position="2203"/>
    </location>
</feature>
<feature type="region of interest" description="Disordered" evidence="1">
    <location>
        <begin position="1355"/>
        <end position="1424"/>
    </location>
</feature>
<protein>
    <recommendedName>
        <fullName evidence="2">ZFYVE26-like TPR repeats domain-containing protein</fullName>
    </recommendedName>
</protein>
<gene>
    <name evidence="3" type="ORF">KC19_11G023400</name>
</gene>
<reference evidence="3 4" key="1">
    <citation type="submission" date="2020-06" db="EMBL/GenBank/DDBJ databases">
        <title>WGS assembly of Ceratodon purpureus strain R40.</title>
        <authorList>
            <person name="Carey S.B."/>
            <person name="Jenkins J."/>
            <person name="Shu S."/>
            <person name="Lovell J.T."/>
            <person name="Sreedasyam A."/>
            <person name="Maumus F."/>
            <person name="Tiley G.P."/>
            <person name="Fernandez-Pozo N."/>
            <person name="Barry K."/>
            <person name="Chen C."/>
            <person name="Wang M."/>
            <person name="Lipzen A."/>
            <person name="Daum C."/>
            <person name="Saski C.A."/>
            <person name="Payton A.C."/>
            <person name="Mcbreen J.C."/>
            <person name="Conrad R.E."/>
            <person name="Kollar L.M."/>
            <person name="Olsson S."/>
            <person name="Huttunen S."/>
            <person name="Landis J.B."/>
            <person name="Wickett N.J."/>
            <person name="Johnson M.G."/>
            <person name="Rensing S.A."/>
            <person name="Grimwood J."/>
            <person name="Schmutz J."/>
            <person name="Mcdaniel S.F."/>
        </authorList>
    </citation>
    <scope>NUCLEOTIDE SEQUENCE [LARGE SCALE GENOMIC DNA]</scope>
    <source>
        <strain evidence="3 4">R40</strain>
    </source>
</reference>
<feature type="region of interest" description="Disordered" evidence="1">
    <location>
        <begin position="1973"/>
        <end position="2014"/>
    </location>
</feature>
<evidence type="ECO:0000256" key="1">
    <source>
        <dbReference type="SAM" id="MobiDB-lite"/>
    </source>
</evidence>
<name>A0A8T0GE06_CERPU</name>
<evidence type="ECO:0000313" key="3">
    <source>
        <dbReference type="EMBL" id="KAG0556068.1"/>
    </source>
</evidence>
<feature type="compositionally biased region" description="Low complexity" evidence="1">
    <location>
        <begin position="1992"/>
        <end position="2008"/>
    </location>
</feature>
<feature type="region of interest" description="Disordered" evidence="1">
    <location>
        <begin position="1103"/>
        <end position="1128"/>
    </location>
</feature>
<evidence type="ECO:0000259" key="2">
    <source>
        <dbReference type="Pfam" id="PF25569"/>
    </source>
</evidence>
<dbReference type="EMBL" id="CM026432">
    <property type="protein sequence ID" value="KAG0556068.1"/>
    <property type="molecule type" value="Genomic_DNA"/>
</dbReference>
<feature type="region of interest" description="Disordered" evidence="1">
    <location>
        <begin position="210"/>
        <end position="247"/>
    </location>
</feature>
<proteinExistence type="predicted"/>
<dbReference type="PANTHER" id="PTHR35478">
    <property type="entry name" value="ZINC FINGER FYVE DOMAIN PROTEIN"/>
    <property type="match status" value="1"/>
</dbReference>
<comment type="caution">
    <text evidence="3">The sequence shown here is derived from an EMBL/GenBank/DDBJ whole genome shotgun (WGS) entry which is preliminary data.</text>
</comment>
<keyword evidence="4" id="KW-1185">Reference proteome</keyword>
<feature type="compositionally biased region" description="Basic and acidic residues" evidence="1">
    <location>
        <begin position="2179"/>
        <end position="2192"/>
    </location>
</feature>
<feature type="region of interest" description="Disordered" evidence="1">
    <location>
        <begin position="280"/>
        <end position="311"/>
    </location>
</feature>
<feature type="region of interest" description="Disordered" evidence="1">
    <location>
        <begin position="2179"/>
        <end position="2210"/>
    </location>
</feature>
<feature type="domain" description="ZFYVE26-like TPR repeats" evidence="2">
    <location>
        <begin position="2488"/>
        <end position="2606"/>
    </location>
</feature>
<dbReference type="Pfam" id="PF25569">
    <property type="entry name" value="TPR_ZFYVE26"/>
    <property type="match status" value="1"/>
</dbReference>
<accession>A0A8T0GE06</accession>